<comment type="caution">
    <text evidence="1">The sequence shown here is derived from an EMBL/GenBank/DDBJ whole genome shotgun (WGS) entry which is preliminary data.</text>
</comment>
<accession>A0A2G2VNC1</accession>
<keyword evidence="2" id="KW-1185">Reference proteome</keyword>
<protein>
    <submittedName>
        <fullName evidence="1">Uncharacterized protein</fullName>
    </submittedName>
</protein>
<gene>
    <name evidence="1" type="ORF">CQW23_26277</name>
</gene>
<dbReference type="STRING" id="33114.A0A2G2VNC1"/>
<name>A0A2G2VNC1_CAPBA</name>
<dbReference type="AlphaFoldDB" id="A0A2G2VNC1"/>
<proteinExistence type="predicted"/>
<reference evidence="2" key="2">
    <citation type="journal article" date="2017" name="J. Anim. Genet.">
        <title>Multiple reference genome sequences of hot pepper reveal the massive evolution of plant disease resistance genes by retroduplication.</title>
        <authorList>
            <person name="Kim S."/>
            <person name="Park J."/>
            <person name="Yeom S.-I."/>
            <person name="Kim Y.-M."/>
            <person name="Seo E."/>
            <person name="Kim K.-T."/>
            <person name="Kim M.-S."/>
            <person name="Lee J.M."/>
            <person name="Cheong K."/>
            <person name="Shin H.-S."/>
            <person name="Kim S.-B."/>
            <person name="Han K."/>
            <person name="Lee J."/>
            <person name="Park M."/>
            <person name="Lee H.-A."/>
            <person name="Lee H.-Y."/>
            <person name="Lee Y."/>
            <person name="Oh S."/>
            <person name="Lee J.H."/>
            <person name="Choi E."/>
            <person name="Choi E."/>
            <person name="Lee S.E."/>
            <person name="Jeon J."/>
            <person name="Kim H."/>
            <person name="Choi G."/>
            <person name="Song H."/>
            <person name="Lee J."/>
            <person name="Lee S.-C."/>
            <person name="Kwon J.-K."/>
            <person name="Lee H.-Y."/>
            <person name="Koo N."/>
            <person name="Hong Y."/>
            <person name="Kim R.W."/>
            <person name="Kang W.-H."/>
            <person name="Huh J.H."/>
            <person name="Kang B.-C."/>
            <person name="Yang T.-J."/>
            <person name="Lee Y.-H."/>
            <person name="Bennetzen J.L."/>
            <person name="Choi D."/>
        </authorList>
    </citation>
    <scope>NUCLEOTIDE SEQUENCE [LARGE SCALE GENOMIC DNA]</scope>
    <source>
        <strain evidence="2">cv. PBC81</strain>
    </source>
</reference>
<dbReference type="Proteomes" id="UP000224567">
    <property type="component" value="Unassembled WGS sequence"/>
</dbReference>
<dbReference type="EMBL" id="MLFT02000011">
    <property type="protein sequence ID" value="PHT34477.1"/>
    <property type="molecule type" value="Genomic_DNA"/>
</dbReference>
<sequence>MSYLNSCPLQSVSVMALSELVSSYQDLGKYWWRKSSKRCNTPVCDVCKEQIGDIKYIALSDGRQLCPDCSYIAVIDPEDCKPLINSGDKYLIWLDGSRN</sequence>
<evidence type="ECO:0000313" key="2">
    <source>
        <dbReference type="Proteomes" id="UP000224567"/>
    </source>
</evidence>
<dbReference type="OrthoDB" id="10603178at2759"/>
<evidence type="ECO:0000313" key="1">
    <source>
        <dbReference type="EMBL" id="PHT34477.1"/>
    </source>
</evidence>
<organism evidence="1 2">
    <name type="scientific">Capsicum baccatum</name>
    <name type="common">Peruvian pepper</name>
    <dbReference type="NCBI Taxonomy" id="33114"/>
    <lineage>
        <taxon>Eukaryota</taxon>
        <taxon>Viridiplantae</taxon>
        <taxon>Streptophyta</taxon>
        <taxon>Embryophyta</taxon>
        <taxon>Tracheophyta</taxon>
        <taxon>Spermatophyta</taxon>
        <taxon>Magnoliopsida</taxon>
        <taxon>eudicotyledons</taxon>
        <taxon>Gunneridae</taxon>
        <taxon>Pentapetalae</taxon>
        <taxon>asterids</taxon>
        <taxon>lamiids</taxon>
        <taxon>Solanales</taxon>
        <taxon>Solanaceae</taxon>
        <taxon>Solanoideae</taxon>
        <taxon>Capsiceae</taxon>
        <taxon>Capsicum</taxon>
    </lineage>
</organism>
<reference evidence="1 2" key="1">
    <citation type="journal article" date="2017" name="Genome Biol.">
        <title>New reference genome sequences of hot pepper reveal the massive evolution of plant disease-resistance genes by retroduplication.</title>
        <authorList>
            <person name="Kim S."/>
            <person name="Park J."/>
            <person name="Yeom S.I."/>
            <person name="Kim Y.M."/>
            <person name="Seo E."/>
            <person name="Kim K.T."/>
            <person name="Kim M.S."/>
            <person name="Lee J.M."/>
            <person name="Cheong K."/>
            <person name="Shin H.S."/>
            <person name="Kim S.B."/>
            <person name="Han K."/>
            <person name="Lee J."/>
            <person name="Park M."/>
            <person name="Lee H.A."/>
            <person name="Lee H.Y."/>
            <person name="Lee Y."/>
            <person name="Oh S."/>
            <person name="Lee J.H."/>
            <person name="Choi E."/>
            <person name="Choi E."/>
            <person name="Lee S.E."/>
            <person name="Jeon J."/>
            <person name="Kim H."/>
            <person name="Choi G."/>
            <person name="Song H."/>
            <person name="Lee J."/>
            <person name="Lee S.C."/>
            <person name="Kwon J.K."/>
            <person name="Lee H.Y."/>
            <person name="Koo N."/>
            <person name="Hong Y."/>
            <person name="Kim R.W."/>
            <person name="Kang W.H."/>
            <person name="Huh J.H."/>
            <person name="Kang B.C."/>
            <person name="Yang T.J."/>
            <person name="Lee Y.H."/>
            <person name="Bennetzen J.L."/>
            <person name="Choi D."/>
        </authorList>
    </citation>
    <scope>NUCLEOTIDE SEQUENCE [LARGE SCALE GENOMIC DNA]</scope>
    <source>
        <strain evidence="2">cv. PBC81</strain>
    </source>
</reference>